<evidence type="ECO:0000256" key="3">
    <source>
        <dbReference type="ARBA" id="ARBA00023295"/>
    </source>
</evidence>
<accession>A0AAW7YUA1</accession>
<evidence type="ECO:0000256" key="2">
    <source>
        <dbReference type="ARBA" id="ARBA00022801"/>
    </source>
</evidence>
<keyword evidence="6" id="KW-1185">Reference proteome</keyword>
<dbReference type="AlphaFoldDB" id="A0AAW7YUA1"/>
<evidence type="ECO:0000313" key="5">
    <source>
        <dbReference type="EMBL" id="MDO6574919.1"/>
    </source>
</evidence>
<dbReference type="InterPro" id="IPR006047">
    <property type="entry name" value="GH13_cat_dom"/>
</dbReference>
<name>A0AAW7YUA1_9STAP</name>
<gene>
    <name evidence="5" type="ORF">Q4528_12350</name>
</gene>
<dbReference type="PANTHER" id="PTHR10357">
    <property type="entry name" value="ALPHA-AMYLASE FAMILY MEMBER"/>
    <property type="match status" value="1"/>
</dbReference>
<organism evidence="5 6">
    <name type="scientific">Staphylococcus pasteuri_A</name>
    <dbReference type="NCBI Taxonomy" id="3062664"/>
    <lineage>
        <taxon>Bacteria</taxon>
        <taxon>Bacillati</taxon>
        <taxon>Bacillota</taxon>
        <taxon>Bacilli</taxon>
        <taxon>Bacillales</taxon>
        <taxon>Staphylococcaceae</taxon>
        <taxon>Staphylococcus</taxon>
    </lineage>
</organism>
<dbReference type="SUPFAM" id="SSF51445">
    <property type="entry name" value="(Trans)glycosidases"/>
    <property type="match status" value="1"/>
</dbReference>
<feature type="domain" description="Glycosyl hydrolase family 13 catalytic" evidence="4">
    <location>
        <begin position="17"/>
        <end position="151"/>
    </location>
</feature>
<dbReference type="GO" id="GO:0004556">
    <property type="term" value="F:alpha-amylase activity"/>
    <property type="evidence" value="ECO:0007669"/>
    <property type="project" value="TreeGrafter"/>
</dbReference>
<comment type="similarity">
    <text evidence="1">Belongs to the glycosyl hydrolase 13 family.</text>
</comment>
<dbReference type="RefSeq" id="WP_303521767.1">
    <property type="nucleotide sequence ID" value="NZ_JAUOQO010000017.1"/>
</dbReference>
<dbReference type="EMBL" id="JAUOQO010000017">
    <property type="protein sequence ID" value="MDO6574919.1"/>
    <property type="molecule type" value="Genomic_DNA"/>
</dbReference>
<dbReference type="Gene3D" id="3.20.20.80">
    <property type="entry name" value="Glycosidases"/>
    <property type="match status" value="1"/>
</dbReference>
<feature type="non-terminal residue" evidence="5">
    <location>
        <position position="151"/>
    </location>
</feature>
<evidence type="ECO:0000259" key="4">
    <source>
        <dbReference type="SMART" id="SM00642"/>
    </source>
</evidence>
<dbReference type="Gene3D" id="3.90.400.10">
    <property type="entry name" value="Oligo-1,6-glucosidase, Domain 2"/>
    <property type="match status" value="1"/>
</dbReference>
<dbReference type="InterPro" id="IPR045857">
    <property type="entry name" value="O16G_dom_2"/>
</dbReference>
<keyword evidence="3" id="KW-0326">Glycosidase</keyword>
<evidence type="ECO:0000313" key="6">
    <source>
        <dbReference type="Proteomes" id="UP001170310"/>
    </source>
</evidence>
<dbReference type="FunFam" id="3.20.20.80:FF:000064">
    <property type="entry name" value="Oligo-1,6-glucosidase"/>
    <property type="match status" value="1"/>
</dbReference>
<reference evidence="5" key="1">
    <citation type="submission" date="2023-07" db="EMBL/GenBank/DDBJ databases">
        <title>Genome content predicts the carbon catabolic preferences of heterotrophic bacteria.</title>
        <authorList>
            <person name="Gralka M."/>
        </authorList>
    </citation>
    <scope>NUCLEOTIDE SEQUENCE</scope>
    <source>
        <strain evidence="5">E2R20</strain>
    </source>
</reference>
<protein>
    <submittedName>
        <fullName evidence="5">Alpha-amylase family glycosyl hydrolase</fullName>
    </submittedName>
</protein>
<keyword evidence="2 5" id="KW-0378">Hydrolase</keyword>
<proteinExistence type="inferred from homology"/>
<sequence>MTEIKDRQWWKEAVAYQVYPRSFNDSNNDGIGDLRGVIQKLDYLKELGIDVIWLSPMYASPNDDNGYDISDYHAIMKEFGTMEDFDELLDKVHQKGMKLILDLVVNHTSDEHPWFIESRSSKNSPKRDWYYWADPKDDGSEPNNWESIFNG</sequence>
<dbReference type="PANTHER" id="PTHR10357:SF178">
    <property type="entry name" value="OLIGO-1,6-GLUCOSIDASE 3-RELATED"/>
    <property type="match status" value="1"/>
</dbReference>
<dbReference type="Proteomes" id="UP001170310">
    <property type="component" value="Unassembled WGS sequence"/>
</dbReference>
<dbReference type="InterPro" id="IPR017853">
    <property type="entry name" value="GH"/>
</dbReference>
<dbReference type="Pfam" id="PF00128">
    <property type="entry name" value="Alpha-amylase"/>
    <property type="match status" value="1"/>
</dbReference>
<dbReference type="GO" id="GO:0009313">
    <property type="term" value="P:oligosaccharide catabolic process"/>
    <property type="evidence" value="ECO:0007669"/>
    <property type="project" value="TreeGrafter"/>
</dbReference>
<evidence type="ECO:0000256" key="1">
    <source>
        <dbReference type="ARBA" id="ARBA00008061"/>
    </source>
</evidence>
<dbReference type="SMART" id="SM00642">
    <property type="entry name" value="Aamy"/>
    <property type="match status" value="1"/>
</dbReference>
<comment type="caution">
    <text evidence="5">The sequence shown here is derived from an EMBL/GenBank/DDBJ whole genome shotgun (WGS) entry which is preliminary data.</text>
</comment>